<dbReference type="EMBL" id="CADCVF010000003">
    <property type="protein sequence ID" value="CAA9443007.1"/>
    <property type="molecule type" value="Genomic_DNA"/>
</dbReference>
<feature type="domain" description="Cupin type-2" evidence="2">
    <location>
        <begin position="65"/>
        <end position="130"/>
    </location>
</feature>
<dbReference type="AlphaFoldDB" id="A0A6J4QG17"/>
<keyword evidence="1" id="KW-0732">Signal</keyword>
<dbReference type="InterPro" id="IPR013096">
    <property type="entry name" value="Cupin_2"/>
</dbReference>
<name>A0A6J4QG17_9ACTN</name>
<evidence type="ECO:0000313" key="3">
    <source>
        <dbReference type="EMBL" id="CAA9443007.1"/>
    </source>
</evidence>
<dbReference type="InterPro" id="IPR011051">
    <property type="entry name" value="RmlC_Cupin_sf"/>
</dbReference>
<evidence type="ECO:0000259" key="2">
    <source>
        <dbReference type="Pfam" id="PF07883"/>
    </source>
</evidence>
<protein>
    <recommendedName>
        <fullName evidence="2">Cupin type-2 domain-containing protein</fullName>
    </recommendedName>
</protein>
<gene>
    <name evidence="3" type="ORF">AVDCRST_MAG58-131</name>
</gene>
<feature type="chain" id="PRO_5027058455" description="Cupin type-2 domain-containing protein" evidence="1">
    <location>
        <begin position="25"/>
        <end position="158"/>
    </location>
</feature>
<dbReference type="Pfam" id="PF07883">
    <property type="entry name" value="Cupin_2"/>
    <property type="match status" value="1"/>
</dbReference>
<dbReference type="Gene3D" id="2.60.120.10">
    <property type="entry name" value="Jelly Rolls"/>
    <property type="match status" value="1"/>
</dbReference>
<sequence length="158" mass="16815">MRRAIFLVVLGVSTLALVVGAALATPPKGATTTVLTRATFGTFAHQNSGVEVKSKREADVAIAKQVIEPGGSSGWHHHPAVSFFLVKSGSVTAYDKNCKKTVYKAGKGFIESSDHPGLVRNQGKVDAVIYATHIIPTNTTEEGFRIDDAPKPKNCNVK</sequence>
<proteinExistence type="predicted"/>
<accession>A0A6J4QG17</accession>
<dbReference type="InterPro" id="IPR014710">
    <property type="entry name" value="RmlC-like_jellyroll"/>
</dbReference>
<evidence type="ECO:0000256" key="1">
    <source>
        <dbReference type="SAM" id="SignalP"/>
    </source>
</evidence>
<reference evidence="3" key="1">
    <citation type="submission" date="2020-02" db="EMBL/GenBank/DDBJ databases">
        <authorList>
            <person name="Meier V. D."/>
        </authorList>
    </citation>
    <scope>NUCLEOTIDE SEQUENCE</scope>
    <source>
        <strain evidence="3">AVDCRST_MAG58</strain>
    </source>
</reference>
<dbReference type="SUPFAM" id="SSF51182">
    <property type="entry name" value="RmlC-like cupins"/>
    <property type="match status" value="1"/>
</dbReference>
<feature type="signal peptide" evidence="1">
    <location>
        <begin position="1"/>
        <end position="24"/>
    </location>
</feature>
<organism evidence="3">
    <name type="scientific">uncultured Rubrobacteraceae bacterium</name>
    <dbReference type="NCBI Taxonomy" id="349277"/>
    <lineage>
        <taxon>Bacteria</taxon>
        <taxon>Bacillati</taxon>
        <taxon>Actinomycetota</taxon>
        <taxon>Rubrobacteria</taxon>
        <taxon>Rubrobacterales</taxon>
        <taxon>Rubrobacteraceae</taxon>
        <taxon>environmental samples</taxon>
    </lineage>
</organism>